<accession>A0ABW7AQI4</accession>
<dbReference type="Proteomes" id="UP001603978">
    <property type="component" value="Unassembled WGS sequence"/>
</dbReference>
<keyword evidence="2" id="KW-1185">Reference proteome</keyword>
<gene>
    <name evidence="1" type="ORF">ACFLIM_41420</name>
</gene>
<sequence>MHHESDRYPGRAQFPRAELEAARRDLNTAYQYAGQTVGLVRHQRTAADVVRDFAAADQLLSRFGSP</sequence>
<dbReference type="EMBL" id="JBICRM010000038">
    <property type="protein sequence ID" value="MFG1709662.1"/>
    <property type="molecule type" value="Genomic_DNA"/>
</dbReference>
<name>A0ABW7AQI4_9ACTN</name>
<evidence type="ECO:0000313" key="2">
    <source>
        <dbReference type="Proteomes" id="UP001603978"/>
    </source>
</evidence>
<proteinExistence type="predicted"/>
<evidence type="ECO:0000313" key="1">
    <source>
        <dbReference type="EMBL" id="MFG1709662.1"/>
    </source>
</evidence>
<organism evidence="1 2">
    <name type="scientific">Nonomuraea marmarensis</name>
    <dbReference type="NCBI Taxonomy" id="3351344"/>
    <lineage>
        <taxon>Bacteria</taxon>
        <taxon>Bacillati</taxon>
        <taxon>Actinomycetota</taxon>
        <taxon>Actinomycetes</taxon>
        <taxon>Streptosporangiales</taxon>
        <taxon>Streptosporangiaceae</taxon>
        <taxon>Nonomuraea</taxon>
    </lineage>
</organism>
<reference evidence="1 2" key="1">
    <citation type="submission" date="2024-10" db="EMBL/GenBank/DDBJ databases">
        <authorList>
            <person name="Topkara A.R."/>
            <person name="Saygin H."/>
        </authorList>
    </citation>
    <scope>NUCLEOTIDE SEQUENCE [LARGE SCALE GENOMIC DNA]</scope>
    <source>
        <strain evidence="1 2">M3C6</strain>
    </source>
</reference>
<comment type="caution">
    <text evidence="1">The sequence shown here is derived from an EMBL/GenBank/DDBJ whole genome shotgun (WGS) entry which is preliminary data.</text>
</comment>
<dbReference type="RefSeq" id="WP_393174658.1">
    <property type="nucleotide sequence ID" value="NZ_JBICRM010000038.1"/>
</dbReference>
<protein>
    <submittedName>
        <fullName evidence="1">Uncharacterized protein</fullName>
    </submittedName>
</protein>